<dbReference type="InterPro" id="IPR017438">
    <property type="entry name" value="ATP-NAD_kinase_N"/>
</dbReference>
<keyword evidence="2" id="KW-0418">Kinase</keyword>
<dbReference type="Pfam" id="PF00781">
    <property type="entry name" value="DAGK_cat"/>
    <property type="match status" value="1"/>
</dbReference>
<feature type="domain" description="DAGKc" evidence="1">
    <location>
        <begin position="5"/>
        <end position="138"/>
    </location>
</feature>
<gene>
    <name evidence="2" type="ORF">SAMN04488056_10594</name>
</gene>
<dbReference type="Proteomes" id="UP000199236">
    <property type="component" value="Unassembled WGS sequence"/>
</dbReference>
<keyword evidence="3" id="KW-1185">Reference proteome</keyword>
<dbReference type="InterPro" id="IPR016064">
    <property type="entry name" value="NAD/diacylglycerol_kinase_sf"/>
</dbReference>
<name>A0A1I5GNY8_9HYPH</name>
<protein>
    <submittedName>
        <fullName evidence="2">Diacylglycerol kinase family enzyme</fullName>
    </submittedName>
</protein>
<keyword evidence="2" id="KW-0808">Transferase</keyword>
<dbReference type="InterPro" id="IPR001206">
    <property type="entry name" value="Diacylglycerol_kinase_cat_dom"/>
</dbReference>
<dbReference type="SUPFAM" id="SSF111331">
    <property type="entry name" value="NAD kinase/diacylglycerol kinase-like"/>
    <property type="match status" value="1"/>
</dbReference>
<evidence type="ECO:0000313" key="3">
    <source>
        <dbReference type="Proteomes" id="UP000199236"/>
    </source>
</evidence>
<evidence type="ECO:0000313" key="2">
    <source>
        <dbReference type="EMBL" id="SFO37728.1"/>
    </source>
</evidence>
<dbReference type="Gene3D" id="2.60.200.40">
    <property type="match status" value="1"/>
</dbReference>
<sequence>MQSDKQSGHIAAFLNTGSGTFQMLEIGHVRGMLERAFGDAGYELTIYTGGGADLISQMKEHSQSDDFDILLAGGGDGTVSAAAETAWRNNKTLAVLPGGTMNLYARALSIPLDVELAIDALSSGKKKDADIATANGDPFVHQFSVGLHPRMIRKRNNLDYQSRITKMLASTRAFWETISHMPTCGVTIDLDGKSEERQLSALSVSNNMFGSTAPPYAERLDGGELGVYMAGQLTWQRALVLGTDLLIGQTPNNPDLEIHSAKCVKLTVHEKPEGSQCVRDGELYDLPDEITIELHAKELSVLVP</sequence>
<reference evidence="2 3" key="1">
    <citation type="submission" date="2016-10" db="EMBL/GenBank/DDBJ databases">
        <authorList>
            <person name="de Groot N.N."/>
        </authorList>
    </citation>
    <scope>NUCLEOTIDE SEQUENCE [LARGE SCALE GENOMIC DNA]</scope>
    <source>
        <strain evidence="2 3">CGMCC 1.9157</strain>
    </source>
</reference>
<dbReference type="Gene3D" id="3.40.50.10330">
    <property type="entry name" value="Probable inorganic polyphosphate/atp-NAD kinase, domain 1"/>
    <property type="match status" value="1"/>
</dbReference>
<proteinExistence type="predicted"/>
<organism evidence="2 3">
    <name type="scientific">Cohaesibacter marisflavi</name>
    <dbReference type="NCBI Taxonomy" id="655353"/>
    <lineage>
        <taxon>Bacteria</taxon>
        <taxon>Pseudomonadati</taxon>
        <taxon>Pseudomonadota</taxon>
        <taxon>Alphaproteobacteria</taxon>
        <taxon>Hyphomicrobiales</taxon>
        <taxon>Cohaesibacteraceae</taxon>
    </lineage>
</organism>
<dbReference type="GO" id="GO:0016301">
    <property type="term" value="F:kinase activity"/>
    <property type="evidence" value="ECO:0007669"/>
    <property type="project" value="UniProtKB-KW"/>
</dbReference>
<accession>A0A1I5GNY8</accession>
<evidence type="ECO:0000259" key="1">
    <source>
        <dbReference type="PROSITE" id="PS50146"/>
    </source>
</evidence>
<dbReference type="AlphaFoldDB" id="A0A1I5GNY8"/>
<dbReference type="STRING" id="655353.SAMN04488056_10594"/>
<dbReference type="EMBL" id="FOVR01000005">
    <property type="protein sequence ID" value="SFO37728.1"/>
    <property type="molecule type" value="Genomic_DNA"/>
</dbReference>
<dbReference type="PROSITE" id="PS50146">
    <property type="entry name" value="DAGK"/>
    <property type="match status" value="1"/>
</dbReference>